<dbReference type="PANTHER" id="PTHR44757">
    <property type="entry name" value="DIGUANYLATE CYCLASE DGCP"/>
    <property type="match status" value="1"/>
</dbReference>
<dbReference type="SUPFAM" id="SSF55785">
    <property type="entry name" value="PYP-like sensor domain (PAS domain)"/>
    <property type="match status" value="1"/>
</dbReference>
<feature type="transmembrane region" description="Helical" evidence="1">
    <location>
        <begin position="27"/>
        <end position="48"/>
    </location>
</feature>
<feature type="transmembrane region" description="Helical" evidence="1">
    <location>
        <begin position="295"/>
        <end position="315"/>
    </location>
</feature>
<dbReference type="Proteomes" id="UP000824260">
    <property type="component" value="Unassembled WGS sequence"/>
</dbReference>
<reference evidence="3" key="1">
    <citation type="submission" date="2020-10" db="EMBL/GenBank/DDBJ databases">
        <authorList>
            <person name="Gilroy R."/>
        </authorList>
    </citation>
    <scope>NUCLEOTIDE SEQUENCE</scope>
    <source>
        <strain evidence="3">ChiSjej6B24-2974</strain>
    </source>
</reference>
<keyword evidence="1" id="KW-1133">Transmembrane helix</keyword>
<accession>A0A9D1CYM1</accession>
<dbReference type="PROSITE" id="PS50887">
    <property type="entry name" value="GGDEF"/>
    <property type="match status" value="1"/>
</dbReference>
<evidence type="ECO:0000313" key="3">
    <source>
        <dbReference type="EMBL" id="HIQ83675.1"/>
    </source>
</evidence>
<organism evidence="3 4">
    <name type="scientific">Candidatus Pullichristensenella stercorigallinarum</name>
    <dbReference type="NCBI Taxonomy" id="2840909"/>
    <lineage>
        <taxon>Bacteria</taxon>
        <taxon>Bacillati</taxon>
        <taxon>Bacillota</taxon>
        <taxon>Clostridia</taxon>
        <taxon>Candidatus Pullichristensenella</taxon>
    </lineage>
</organism>
<dbReference type="InterPro" id="IPR052155">
    <property type="entry name" value="Biofilm_reg_signaling"/>
</dbReference>
<evidence type="ECO:0000313" key="4">
    <source>
        <dbReference type="Proteomes" id="UP000824260"/>
    </source>
</evidence>
<dbReference type="NCBIfam" id="TIGR00254">
    <property type="entry name" value="GGDEF"/>
    <property type="match status" value="1"/>
</dbReference>
<dbReference type="AlphaFoldDB" id="A0A9D1CYM1"/>
<sequence>MRYNKEKKVKKEVTAAMNHTARKVSMYTLMALLLVATAVMVFLSVLSYDRTTQREARAAALGNMSARIESRGKQLRLILEDRLDALEGVAGTLQGRPGDAEDLATLLRAPARAMGLQWLCFAGADGQAVRDDGEVLDLSGLSCFQRALAGESLLCDGEGDYAGYLLLAVPVGDGEGALLGMQNMAGLGRDLFPGGINVCLLRADGRILTAAPESPLANRVGENLYDMLQVDGAAAEAVSAGETTIQRGSSAMGDFYAVCVPLGTESNWLLCGLIPVSALETQFSFVNEAAFVLEARLGLCALVLIALVAWFSWASNRRLRAEKLRLEWSEERYRILAEDSNEVIWEYDVLNDQLRLGENFAYIYGHEGAHTIEELLDNAHPQEREHLAQVFNALRTGAGSETHATVDFRVRMGAADSARYTWCRAHMSVLFDGRRRRRWLIGKLTDISQERLNAERLEKRARTDALTGLLNRAGLEDAIRMRLEGGPRRKCAVVLLDIDDFKEINDFYGHDVGDDVLRTLADFLRGHFRGTDIVGRLGGDEFMALMEGVDSAERLMHALTRLKQGLARLHAGEVRVGCSAGAALFPENGNSFDALYKSADVALYNAKRAGKGRFSLFAEEADFSPTPQALEHMEYAAYVVDPRTRELLFANAKMCARFPNLRPGEKCYRALMDGAEAPCEGCDAKALLAQAREGAADGGALCGEWLRASLTPVRWPDGREALLFTCKRG</sequence>
<feature type="domain" description="GGDEF" evidence="2">
    <location>
        <begin position="489"/>
        <end position="619"/>
    </location>
</feature>
<name>A0A9D1CYM1_9FIRM</name>
<dbReference type="InterPro" id="IPR035965">
    <property type="entry name" value="PAS-like_dom_sf"/>
</dbReference>
<evidence type="ECO:0000259" key="2">
    <source>
        <dbReference type="PROSITE" id="PS50887"/>
    </source>
</evidence>
<comment type="caution">
    <text evidence="3">The sequence shown here is derived from an EMBL/GenBank/DDBJ whole genome shotgun (WGS) entry which is preliminary data.</text>
</comment>
<evidence type="ECO:0000256" key="1">
    <source>
        <dbReference type="SAM" id="Phobius"/>
    </source>
</evidence>
<protein>
    <submittedName>
        <fullName evidence="3">GGDEF domain-containing protein</fullName>
    </submittedName>
</protein>
<dbReference type="Pfam" id="PF00990">
    <property type="entry name" value="GGDEF"/>
    <property type="match status" value="1"/>
</dbReference>
<dbReference type="SUPFAM" id="SSF55073">
    <property type="entry name" value="Nucleotide cyclase"/>
    <property type="match status" value="1"/>
</dbReference>
<dbReference type="InterPro" id="IPR029787">
    <property type="entry name" value="Nucleotide_cyclase"/>
</dbReference>
<dbReference type="Gene3D" id="3.30.70.270">
    <property type="match status" value="1"/>
</dbReference>
<reference evidence="3" key="2">
    <citation type="journal article" date="2021" name="PeerJ">
        <title>Extensive microbial diversity within the chicken gut microbiome revealed by metagenomics and culture.</title>
        <authorList>
            <person name="Gilroy R."/>
            <person name="Ravi A."/>
            <person name="Getino M."/>
            <person name="Pursley I."/>
            <person name="Horton D.L."/>
            <person name="Alikhan N.F."/>
            <person name="Baker D."/>
            <person name="Gharbi K."/>
            <person name="Hall N."/>
            <person name="Watson M."/>
            <person name="Adriaenssens E.M."/>
            <person name="Foster-Nyarko E."/>
            <person name="Jarju S."/>
            <person name="Secka A."/>
            <person name="Antonio M."/>
            <person name="Oren A."/>
            <person name="Chaudhuri R.R."/>
            <person name="La Ragione R."/>
            <person name="Hildebrand F."/>
            <person name="Pallen M.J."/>
        </authorList>
    </citation>
    <scope>NUCLEOTIDE SEQUENCE</scope>
    <source>
        <strain evidence="3">ChiSjej6B24-2974</strain>
    </source>
</reference>
<dbReference type="CDD" id="cd01949">
    <property type="entry name" value="GGDEF"/>
    <property type="match status" value="1"/>
</dbReference>
<dbReference type="EMBL" id="DVFZ01000105">
    <property type="protein sequence ID" value="HIQ83675.1"/>
    <property type="molecule type" value="Genomic_DNA"/>
</dbReference>
<dbReference type="InterPro" id="IPR043128">
    <property type="entry name" value="Rev_trsase/Diguanyl_cyclase"/>
</dbReference>
<dbReference type="PANTHER" id="PTHR44757:SF2">
    <property type="entry name" value="BIOFILM ARCHITECTURE MAINTENANCE PROTEIN MBAA"/>
    <property type="match status" value="1"/>
</dbReference>
<keyword evidence="1" id="KW-0472">Membrane</keyword>
<proteinExistence type="predicted"/>
<dbReference type="Gene3D" id="3.30.450.20">
    <property type="entry name" value="PAS domain"/>
    <property type="match status" value="1"/>
</dbReference>
<keyword evidence="1" id="KW-0812">Transmembrane</keyword>
<dbReference type="InterPro" id="IPR000160">
    <property type="entry name" value="GGDEF_dom"/>
</dbReference>
<gene>
    <name evidence="3" type="ORF">IAA52_11305</name>
</gene>
<dbReference type="SMART" id="SM00267">
    <property type="entry name" value="GGDEF"/>
    <property type="match status" value="1"/>
</dbReference>